<gene>
    <name evidence="1" type="ORF">EV652_10377</name>
</gene>
<dbReference type="Proteomes" id="UP000294508">
    <property type="component" value="Unassembled WGS sequence"/>
</dbReference>
<organism evidence="1 2">
    <name type="scientific">Kribbella steppae</name>
    <dbReference type="NCBI Taxonomy" id="2512223"/>
    <lineage>
        <taxon>Bacteria</taxon>
        <taxon>Bacillati</taxon>
        <taxon>Actinomycetota</taxon>
        <taxon>Actinomycetes</taxon>
        <taxon>Propionibacteriales</taxon>
        <taxon>Kribbellaceae</taxon>
        <taxon>Kribbella</taxon>
    </lineage>
</organism>
<dbReference type="OrthoDB" id="4087853at2"/>
<sequence>MIQMGAWPDWVAAVAAVCAAILVGWQSWETRKSAQASAKAVIAANLAVSLSQEVLEVARIEERHTRKLIGESVKSRIDAGTQWLKVTASHSVRWPPHDADIIIVTGGSDNFGEPPDLRLDVVYRLPKDRNHLIGVRVAFSIFNDSPRTVVVAAGEYWTEIVPGQGPLIQNPGPKEIPGETAVKGYFHVARPVSEWVEIAGHRAAGHTGDQAKFTFTVSDDSDAGAIDQYDILVSGTPLVQVSDEEGAWRLQPGQYQDYHQRFPVVAAVALPGKRTYYLSKSKNLLLDTAFGEDLSHT</sequence>
<comment type="caution">
    <text evidence="1">The sequence shown here is derived from an EMBL/GenBank/DDBJ whole genome shotgun (WGS) entry which is preliminary data.</text>
</comment>
<evidence type="ECO:0000313" key="1">
    <source>
        <dbReference type="EMBL" id="TCO33078.1"/>
    </source>
</evidence>
<proteinExistence type="predicted"/>
<reference evidence="1 2" key="1">
    <citation type="journal article" date="2015" name="Stand. Genomic Sci.">
        <title>Genomic Encyclopedia of Bacterial and Archaeal Type Strains, Phase III: the genomes of soil and plant-associated and newly described type strains.</title>
        <authorList>
            <person name="Whitman W.B."/>
            <person name="Woyke T."/>
            <person name="Klenk H.P."/>
            <person name="Zhou Y."/>
            <person name="Lilburn T.G."/>
            <person name="Beck B.J."/>
            <person name="De Vos P."/>
            <person name="Vandamme P."/>
            <person name="Eisen J.A."/>
            <person name="Garrity G."/>
            <person name="Hugenholtz P."/>
            <person name="Kyrpides N.C."/>
        </authorList>
    </citation>
    <scope>NUCLEOTIDE SEQUENCE [LARGE SCALE GENOMIC DNA]</scope>
    <source>
        <strain evidence="1 2">VKM Ac-2572</strain>
    </source>
</reference>
<accession>A0A4R2HRG7</accession>
<dbReference type="EMBL" id="SLWN01000003">
    <property type="protein sequence ID" value="TCO33078.1"/>
    <property type="molecule type" value="Genomic_DNA"/>
</dbReference>
<dbReference type="AlphaFoldDB" id="A0A4R2HRG7"/>
<evidence type="ECO:0000313" key="2">
    <source>
        <dbReference type="Proteomes" id="UP000294508"/>
    </source>
</evidence>
<protein>
    <submittedName>
        <fullName evidence="1">Uncharacterized protein</fullName>
    </submittedName>
</protein>
<keyword evidence="2" id="KW-1185">Reference proteome</keyword>
<name>A0A4R2HRG7_9ACTN</name>
<dbReference type="RefSeq" id="WP_132208575.1">
    <property type="nucleotide sequence ID" value="NZ_SLWN01000003.1"/>
</dbReference>